<dbReference type="Gene3D" id="3.30.43.10">
    <property type="entry name" value="Uridine Diphospho-n-acetylenolpyruvylglucosamine Reductase, domain 2"/>
    <property type="match status" value="1"/>
</dbReference>
<evidence type="ECO:0000259" key="2">
    <source>
        <dbReference type="PROSITE" id="PS51387"/>
    </source>
</evidence>
<dbReference type="InterPro" id="IPR010031">
    <property type="entry name" value="FAD_lactone_oxidase-like"/>
</dbReference>
<accession>A0A8T4J8K3</accession>
<dbReference type="Gene3D" id="3.30.465.10">
    <property type="match status" value="1"/>
</dbReference>
<dbReference type="InterPro" id="IPR016166">
    <property type="entry name" value="FAD-bd_PCMH"/>
</dbReference>
<dbReference type="GO" id="GO:0080049">
    <property type="term" value="F:L-gulono-1,4-lactone dehydrogenase activity"/>
    <property type="evidence" value="ECO:0007669"/>
    <property type="project" value="TreeGrafter"/>
</dbReference>
<keyword evidence="4" id="KW-1185">Reference proteome</keyword>
<protein>
    <submittedName>
        <fullName evidence="3">FAD-binding protein</fullName>
    </submittedName>
</protein>
<dbReference type="PANTHER" id="PTHR43762:SF1">
    <property type="entry name" value="D-ARABINONO-1,4-LACTONE OXIDASE"/>
    <property type="match status" value="1"/>
</dbReference>
<dbReference type="InterPro" id="IPR006094">
    <property type="entry name" value="Oxid_FAD_bind_N"/>
</dbReference>
<sequence length="385" mass="40873">MLTTGPPTRNWAGNTTFGAARVHRPASLDELRDLVASATRVRALGSGHSFNRIADTSGDLVRVDGLPSKIETDGTCATVTVGAGTRYGELAAVLHSQGRALANMASLPHISVAGSCATGTHGSGSAQRSLASAVAGFNVVGPDGEVRRMSRDADPECFTGTVVSLGALGVVTELTLDTEPAFEVAQWVYDGVPLERLAEHFDEIFGSAYSVSAFADWLDGTAVVWLKRRTDRHGTEHPGPAWQGGRLAEGPRHPIPGMAPDSCTTQGGVPGPWFERLPHFRPDFTPSNGTELQSELYLPRERAPEVLAALRGLAGVIGPVLQTSEVRTVAAEDLWLSPAYGRDSLTVHFTWVQDTAAVLPAIAAMEELLMPLEARPLVQRDDLTG</sequence>
<dbReference type="AlphaFoldDB" id="A0A8T4J8K3"/>
<dbReference type="GO" id="GO:0016899">
    <property type="term" value="F:oxidoreductase activity, acting on the CH-OH group of donors, oxygen as acceptor"/>
    <property type="evidence" value="ECO:0007669"/>
    <property type="project" value="InterPro"/>
</dbReference>
<dbReference type="PANTHER" id="PTHR43762">
    <property type="entry name" value="L-GULONOLACTONE OXIDASE"/>
    <property type="match status" value="1"/>
</dbReference>
<proteinExistence type="predicted"/>
<feature type="domain" description="FAD-binding PCMH-type" evidence="2">
    <location>
        <begin position="15"/>
        <end position="181"/>
    </location>
</feature>
<dbReference type="Pfam" id="PF01565">
    <property type="entry name" value="FAD_binding_4"/>
    <property type="match status" value="1"/>
</dbReference>
<keyword evidence="1" id="KW-0560">Oxidoreductase</keyword>
<dbReference type="Gene3D" id="3.30.70.2530">
    <property type="match status" value="1"/>
</dbReference>
<dbReference type="InterPro" id="IPR036318">
    <property type="entry name" value="FAD-bd_PCMH-like_sf"/>
</dbReference>
<dbReference type="InterPro" id="IPR016169">
    <property type="entry name" value="FAD-bd_PCMH_sub2"/>
</dbReference>
<organism evidence="3 4">
    <name type="scientific">Streptomyces daliensis</name>
    <dbReference type="NCBI Taxonomy" id="299421"/>
    <lineage>
        <taxon>Bacteria</taxon>
        <taxon>Bacillati</taxon>
        <taxon>Actinomycetota</taxon>
        <taxon>Actinomycetes</taxon>
        <taxon>Kitasatosporales</taxon>
        <taxon>Streptomycetaceae</taxon>
        <taxon>Streptomyces</taxon>
    </lineage>
</organism>
<reference evidence="3" key="1">
    <citation type="submission" date="2021-04" db="EMBL/GenBank/DDBJ databases">
        <title>Sequencing of actinobacteria type strains.</title>
        <authorList>
            <person name="Nguyen G.-S."/>
            <person name="Wentzel A."/>
        </authorList>
    </citation>
    <scope>NUCLEOTIDE SEQUENCE</scope>
    <source>
        <strain evidence="3">DSM 42095</strain>
    </source>
</reference>
<gene>
    <name evidence="3" type="ORF">KDA82_34215</name>
</gene>
<dbReference type="PROSITE" id="PS51387">
    <property type="entry name" value="FAD_PCMH"/>
    <property type="match status" value="1"/>
</dbReference>
<dbReference type="GO" id="GO:0071949">
    <property type="term" value="F:FAD binding"/>
    <property type="evidence" value="ECO:0007669"/>
    <property type="project" value="InterPro"/>
</dbReference>
<evidence type="ECO:0000313" key="3">
    <source>
        <dbReference type="EMBL" id="MBR7677954.1"/>
    </source>
</evidence>
<evidence type="ECO:0000313" key="4">
    <source>
        <dbReference type="Proteomes" id="UP000675554"/>
    </source>
</evidence>
<name>A0A8T4J8K3_9ACTN</name>
<comment type="caution">
    <text evidence="3">The sequence shown here is derived from an EMBL/GenBank/DDBJ whole genome shotgun (WGS) entry which is preliminary data.</text>
</comment>
<evidence type="ECO:0000256" key="1">
    <source>
        <dbReference type="ARBA" id="ARBA00023002"/>
    </source>
</evidence>
<dbReference type="EMBL" id="JAGSMN010001133">
    <property type="protein sequence ID" value="MBR7677954.1"/>
    <property type="molecule type" value="Genomic_DNA"/>
</dbReference>
<dbReference type="Gene3D" id="3.30.70.2520">
    <property type="match status" value="1"/>
</dbReference>
<dbReference type="Proteomes" id="UP000675554">
    <property type="component" value="Unassembled WGS sequence"/>
</dbReference>
<dbReference type="InterPro" id="IPR016167">
    <property type="entry name" value="FAD-bd_PCMH_sub1"/>
</dbReference>
<dbReference type="SUPFAM" id="SSF56176">
    <property type="entry name" value="FAD-binding/transporter-associated domain-like"/>
    <property type="match status" value="1"/>
</dbReference>